<dbReference type="InterPro" id="IPR013783">
    <property type="entry name" value="Ig-like_fold"/>
</dbReference>
<evidence type="ECO:0000313" key="5">
    <source>
        <dbReference type="Proteomes" id="UP000021369"/>
    </source>
</evidence>
<dbReference type="EMBL" id="JEOB01000004">
    <property type="protein sequence ID" value="EXM38724.1"/>
    <property type="molecule type" value="Genomic_DNA"/>
</dbReference>
<dbReference type="SUPFAM" id="SSF49265">
    <property type="entry name" value="Fibronectin type III"/>
    <property type="match status" value="1"/>
</dbReference>
<dbReference type="EMBL" id="JEOB01000002">
    <property type="protein sequence ID" value="EXM40238.1"/>
    <property type="molecule type" value="Genomic_DNA"/>
</dbReference>
<protein>
    <recommendedName>
        <fullName evidence="2">Fibronectin type-III domain-containing protein</fullName>
    </recommendedName>
</protein>
<dbReference type="PATRIC" id="fig|1341156.4.peg.1013"/>
<keyword evidence="5" id="KW-1185">Reference proteome</keyword>
<dbReference type="Pfam" id="PF00041">
    <property type="entry name" value="fn3"/>
    <property type="match status" value="1"/>
</dbReference>
<dbReference type="Proteomes" id="UP000021369">
    <property type="component" value="Unassembled WGS sequence"/>
</dbReference>
<evidence type="ECO:0000259" key="2">
    <source>
        <dbReference type="PROSITE" id="PS50853"/>
    </source>
</evidence>
<comment type="caution">
    <text evidence="4">The sequence shown here is derived from an EMBL/GenBank/DDBJ whole genome shotgun (WGS) entry which is preliminary data.</text>
</comment>
<dbReference type="Gene3D" id="2.60.40.10">
    <property type="entry name" value="Immunoglobulins"/>
    <property type="match status" value="1"/>
</dbReference>
<dbReference type="InterPro" id="IPR036116">
    <property type="entry name" value="FN3_sf"/>
</dbReference>
<sequence length="831" mass="89649">MSGNNTLKKATAGLLAFVLAAGMMPVSAETISKDGTAVVAVTAEKEKEAEIWSGKGKGTKADPFQIASAEEWKQLAEKVNEGESFSGKYFMLTKDITVTEMIGKNEHPTETVSRPFSGIFDGNGHTMTLKIDESKKDADKMTHCAAPFCGVKDAVIKNLTVDGSVKSGIHSAGVVGAALGTLEIENVLVAADISGGTHNGGLIGHSYNAEVKLKNCGFTGNVKATDVACGLVGWCGYNANITVDNCLISGKCTDAGKVNPIADGMSGTVNIKDTYSTFVGTGSNALSFTGEVKAISDLTAPVAVEEELVYDEEEHELVKAGSVKGAKMVYSLSANGTYTEETPKVTDAGEYKVWYKLEGMGNCTAKAVNVSVGKADIEPSVYVANWAIGDEPSVPVVEGNKGDGEVTFEYKPIDSDDKTYTDKVPAEVGKYIVKATIPETENYFGGEAYCFFDVEIKYTWHEATDASCDKDGNSGYFDGSDGKFYIFADGAYQEIEKDSWKIPATGHTYGEPEWKWAEDHRSAVASFKCEDCDHVENIKAVVTSKIMDATCTKDGEGYYTATVSFGGEVYTETKEIVLHATGHSYTKTEWIWKKNASGATVNVICDKCGDTLTAEAEISVKIINPTYNTEGKKIYTATATIEGVEYTDVRTIKIDKLSTATKLSYEAGSGSAVLSWTPVADAEKYAVCAYISGVWRKFEEVDGTSYEIKGLNPGTVYKVAVIAYANGSWSTDTSNAIGVGCKSKFPGVDVEVSHKRFKLTWTPVEDAERYAIAIYKNGEWVVVAREDADVTSVISPEFEPGTYKMVVCARINGEWDLRKFESRTFEVTIRE</sequence>
<dbReference type="RefSeq" id="WP_037286931.1">
    <property type="nucleotide sequence ID" value="NZ_JEOB01000002.1"/>
</dbReference>
<dbReference type="OrthoDB" id="1814047at2"/>
<proteinExistence type="predicted"/>
<dbReference type="AlphaFoldDB" id="A0A011W080"/>
<dbReference type="SMART" id="SM00060">
    <property type="entry name" value="FN3"/>
    <property type="match status" value="2"/>
</dbReference>
<dbReference type="PROSITE" id="PS50853">
    <property type="entry name" value="FN3"/>
    <property type="match status" value="1"/>
</dbReference>
<name>A0A011W080_RUMAL</name>
<feature type="domain" description="Fibronectin type-III" evidence="2">
    <location>
        <begin position="653"/>
        <end position="744"/>
    </location>
</feature>
<dbReference type="InterPro" id="IPR011050">
    <property type="entry name" value="Pectin_lyase_fold/virulence"/>
</dbReference>
<dbReference type="InterPro" id="IPR003961">
    <property type="entry name" value="FN3_dom"/>
</dbReference>
<dbReference type="CDD" id="cd00063">
    <property type="entry name" value="FN3"/>
    <property type="match status" value="1"/>
</dbReference>
<feature type="signal peptide" evidence="1">
    <location>
        <begin position="1"/>
        <end position="28"/>
    </location>
</feature>
<gene>
    <name evidence="4" type="ORF">RASY3_08545</name>
    <name evidence="3" type="ORF">RASY3_18930</name>
</gene>
<feature type="chain" id="PRO_5014213848" description="Fibronectin type-III domain-containing protein" evidence="1">
    <location>
        <begin position="29"/>
        <end position="831"/>
    </location>
</feature>
<evidence type="ECO:0000313" key="3">
    <source>
        <dbReference type="EMBL" id="EXM38724.1"/>
    </source>
</evidence>
<organism evidence="4 5">
    <name type="scientific">Ruminococcus albus SY3</name>
    <dbReference type="NCBI Taxonomy" id="1341156"/>
    <lineage>
        <taxon>Bacteria</taxon>
        <taxon>Bacillati</taxon>
        <taxon>Bacillota</taxon>
        <taxon>Clostridia</taxon>
        <taxon>Eubacteriales</taxon>
        <taxon>Oscillospiraceae</taxon>
        <taxon>Ruminococcus</taxon>
    </lineage>
</organism>
<keyword evidence="1" id="KW-0732">Signal</keyword>
<evidence type="ECO:0000313" key="4">
    <source>
        <dbReference type="EMBL" id="EXM40238.1"/>
    </source>
</evidence>
<dbReference type="Gene3D" id="2.160.20.110">
    <property type="match status" value="1"/>
</dbReference>
<reference evidence="4 5" key="1">
    <citation type="submission" date="2013-06" db="EMBL/GenBank/DDBJ databases">
        <title>Rumen cellulosomics: divergent fiber-degrading strategies revealed by comparative genome-wide analysis of six Ruminococcal strains.</title>
        <authorList>
            <person name="Dassa B."/>
            <person name="Borovok I."/>
            <person name="Lamed R."/>
            <person name="Flint H."/>
            <person name="Yeoman C.J."/>
            <person name="White B."/>
            <person name="Bayer E.A."/>
        </authorList>
    </citation>
    <scope>NUCLEOTIDE SEQUENCE [LARGE SCALE GENOMIC DNA]</scope>
    <source>
        <strain evidence="4 5">SY3</strain>
    </source>
</reference>
<evidence type="ECO:0000256" key="1">
    <source>
        <dbReference type="SAM" id="SignalP"/>
    </source>
</evidence>
<dbReference type="SUPFAM" id="SSF51126">
    <property type="entry name" value="Pectin lyase-like"/>
    <property type="match status" value="1"/>
</dbReference>
<accession>A0A011W080</accession>